<keyword evidence="1" id="KW-0547">Nucleotide-binding</keyword>
<keyword evidence="8" id="KW-1185">Reference proteome</keyword>
<dbReference type="Gene3D" id="3.40.50.300">
    <property type="entry name" value="P-loop containing nucleotide triphosphate hydrolases"/>
    <property type="match status" value="1"/>
</dbReference>
<dbReference type="SUPFAM" id="SSF52540">
    <property type="entry name" value="P-loop containing nucleoside triphosphate hydrolases"/>
    <property type="match status" value="1"/>
</dbReference>
<dbReference type="OrthoDB" id="391988at2759"/>
<dbReference type="PRINTS" id="PR00326">
    <property type="entry name" value="GTP1OBG"/>
</dbReference>
<evidence type="ECO:0000256" key="3">
    <source>
        <dbReference type="ARBA" id="ARBA00037770"/>
    </source>
</evidence>
<feature type="compositionally biased region" description="Basic residues" evidence="5">
    <location>
        <begin position="1"/>
        <end position="14"/>
    </location>
</feature>
<dbReference type="InterPro" id="IPR006073">
    <property type="entry name" value="GTP-bd"/>
</dbReference>
<reference evidence="7" key="3">
    <citation type="submission" date="2025-09" db="UniProtKB">
        <authorList>
            <consortium name="Ensembl"/>
        </authorList>
    </citation>
    <scope>IDENTIFICATION</scope>
</reference>
<feature type="compositionally biased region" description="Acidic residues" evidence="5">
    <location>
        <begin position="313"/>
        <end position="338"/>
    </location>
</feature>
<name>A0A8V5GRN4_MELUD</name>
<evidence type="ECO:0000256" key="2">
    <source>
        <dbReference type="ARBA" id="ARBA00023134"/>
    </source>
</evidence>
<gene>
    <name evidence="7" type="primary">LOC117438125</name>
</gene>
<dbReference type="InterPro" id="IPR027417">
    <property type="entry name" value="P-loop_NTPase"/>
</dbReference>
<dbReference type="Proteomes" id="UP000694405">
    <property type="component" value="Unassembled WGS sequence"/>
</dbReference>
<accession>A0A8V5GRN4</accession>
<feature type="compositionally biased region" description="Basic and acidic residues" evidence="5">
    <location>
        <begin position="15"/>
        <end position="26"/>
    </location>
</feature>
<organism evidence="7 8">
    <name type="scientific">Melopsittacus undulatus</name>
    <name type="common">Budgerigar</name>
    <name type="synonym">Psittacus undulatus</name>
    <dbReference type="NCBI Taxonomy" id="13146"/>
    <lineage>
        <taxon>Eukaryota</taxon>
        <taxon>Metazoa</taxon>
        <taxon>Chordata</taxon>
        <taxon>Craniata</taxon>
        <taxon>Vertebrata</taxon>
        <taxon>Euteleostomi</taxon>
        <taxon>Archelosauria</taxon>
        <taxon>Archosauria</taxon>
        <taxon>Dinosauria</taxon>
        <taxon>Saurischia</taxon>
        <taxon>Theropoda</taxon>
        <taxon>Coelurosauria</taxon>
        <taxon>Aves</taxon>
        <taxon>Neognathae</taxon>
        <taxon>Neoaves</taxon>
        <taxon>Telluraves</taxon>
        <taxon>Australaves</taxon>
        <taxon>Psittaciformes</taxon>
        <taxon>Psittaculidae</taxon>
        <taxon>Melopsittacus</taxon>
    </lineage>
</organism>
<comment type="function">
    <text evidence="3">Possible regulatory or functional link with the histocompatibility cluster.</text>
</comment>
<keyword evidence="2" id="KW-0342">GTP-binding</keyword>
<feature type="region of interest" description="Disordered" evidence="5">
    <location>
        <begin position="531"/>
        <end position="585"/>
    </location>
</feature>
<dbReference type="PANTHER" id="PTHR45709:SF3">
    <property type="entry name" value="GUANINE NUCLEOTIDE-BINDING PROTEIN-LIKE 1"/>
    <property type="match status" value="1"/>
</dbReference>
<feature type="region of interest" description="Disordered" evidence="5">
    <location>
        <begin position="250"/>
        <end position="274"/>
    </location>
</feature>
<evidence type="ECO:0000256" key="1">
    <source>
        <dbReference type="ARBA" id="ARBA00022741"/>
    </source>
</evidence>
<evidence type="ECO:0000313" key="8">
    <source>
        <dbReference type="Proteomes" id="UP000694405"/>
    </source>
</evidence>
<dbReference type="Ensembl" id="ENSMUNT00000033049.1">
    <property type="protein sequence ID" value="ENSMUNP00000022829.1"/>
    <property type="gene ID" value="ENSMUNG00000019191.1"/>
</dbReference>
<sequence>MPRKRPFSAKRKKQQLRDRRERRRGDPAAPPGSGPGSRSGSRERSSDGAAADAGDPVPPPRRHDPGRFRLQLGGPRAEALARRRRRAQEEVLEPLPESALELEPDLIYGPGLDFPRRPPWSFAMSPEELRAREEAAFGAFLRALQDNRRPAEGGTEGEDDGGDLAPFEHNLETWRQLWRVLEMSDVILLITDARHPALNVPPALATHITRELGKGLILILNKVDLTSPAVATAWSHLLRRRFPTARVVPFTSAPRRGPTAGLQRRQRRGGGWSRAVGPRQLLEACESIVGGEVDLSSWRARLDRVEAAAARGEEEEEEQQEEVGGGSEEEEEDGDEDGAMVAPRQWERYRHGVLTLGCVGLPNAGKSSVLNALLGRSAVSVSRAPGRTRYFQTHFLTPRVRLCDCPGLVFPSQAPPALQVLAGVYPISQLQEPYSAVGYLASRLPLPALLQLRPPTSAAGWTAWDICEAWAEKRGYKTAKAARNDVYRAANSILRLAADGRLRLCLRPPGYAAQKDLWEQHPETAALAELQERGGDRGVPGSAPPEEASTSEEECDSEDGAEPGEATPPASTAANPFALLGEDEC</sequence>
<feature type="region of interest" description="Disordered" evidence="5">
    <location>
        <begin position="307"/>
        <end position="338"/>
    </location>
</feature>
<feature type="region of interest" description="Disordered" evidence="5">
    <location>
        <begin position="146"/>
        <end position="165"/>
    </location>
</feature>
<feature type="compositionally biased region" description="Acidic residues" evidence="5">
    <location>
        <begin position="549"/>
        <end position="562"/>
    </location>
</feature>
<evidence type="ECO:0000256" key="4">
    <source>
        <dbReference type="ARBA" id="ARBA00039902"/>
    </source>
</evidence>
<reference evidence="7" key="2">
    <citation type="submission" date="2025-08" db="UniProtKB">
        <authorList>
            <consortium name="Ensembl"/>
        </authorList>
    </citation>
    <scope>IDENTIFICATION</scope>
</reference>
<dbReference type="InterPro" id="IPR043358">
    <property type="entry name" value="GNL1-like"/>
</dbReference>
<evidence type="ECO:0000256" key="5">
    <source>
        <dbReference type="SAM" id="MobiDB-lite"/>
    </source>
</evidence>
<proteinExistence type="predicted"/>
<dbReference type="GO" id="GO:0003924">
    <property type="term" value="F:GTPase activity"/>
    <property type="evidence" value="ECO:0007669"/>
    <property type="project" value="InterPro"/>
</dbReference>
<dbReference type="PANTHER" id="PTHR45709">
    <property type="entry name" value="LARGE SUBUNIT GTPASE 1 HOMOLOG-RELATED"/>
    <property type="match status" value="1"/>
</dbReference>
<dbReference type="GO" id="GO:0005525">
    <property type="term" value="F:GTP binding"/>
    <property type="evidence" value="ECO:0007669"/>
    <property type="project" value="UniProtKB-KW"/>
</dbReference>
<evidence type="ECO:0000313" key="7">
    <source>
        <dbReference type="Ensembl" id="ENSMUNP00000022829.1"/>
    </source>
</evidence>
<feature type="domain" description="G" evidence="6">
    <location>
        <begin position="356"/>
        <end position="409"/>
    </location>
</feature>
<dbReference type="Pfam" id="PF01926">
    <property type="entry name" value="MMR_HSR1"/>
    <property type="match status" value="1"/>
</dbReference>
<dbReference type="AlphaFoldDB" id="A0A8V5GRN4"/>
<reference evidence="7" key="1">
    <citation type="submission" date="2020-03" db="EMBL/GenBank/DDBJ databases">
        <title>Melopsittacus undulatus (budgerigar) genome, bMelUnd1, maternal haplotype with Z.</title>
        <authorList>
            <person name="Gedman G."/>
            <person name="Mountcastle J."/>
            <person name="Haase B."/>
            <person name="Formenti G."/>
            <person name="Wright T."/>
            <person name="Apodaca J."/>
            <person name="Pelan S."/>
            <person name="Chow W."/>
            <person name="Rhie A."/>
            <person name="Howe K."/>
            <person name="Fedrigo O."/>
            <person name="Jarvis E.D."/>
        </authorList>
    </citation>
    <scope>NUCLEOTIDE SEQUENCE [LARGE SCALE GENOMIC DNA]</scope>
</reference>
<protein>
    <recommendedName>
        <fullName evidence="4">Guanine nucleotide-binding protein-like 1</fullName>
    </recommendedName>
</protein>
<evidence type="ECO:0000259" key="6">
    <source>
        <dbReference type="Pfam" id="PF01926"/>
    </source>
</evidence>
<feature type="region of interest" description="Disordered" evidence="5">
    <location>
        <begin position="1"/>
        <end position="85"/>
    </location>
</feature>